<organism evidence="1 2">
    <name type="scientific">Camelina sativa</name>
    <name type="common">False flax</name>
    <name type="synonym">Myagrum sativum</name>
    <dbReference type="NCBI Taxonomy" id="90675"/>
    <lineage>
        <taxon>Eukaryota</taxon>
        <taxon>Viridiplantae</taxon>
        <taxon>Streptophyta</taxon>
        <taxon>Embryophyta</taxon>
        <taxon>Tracheophyta</taxon>
        <taxon>Spermatophyta</taxon>
        <taxon>Magnoliopsida</taxon>
        <taxon>eudicotyledons</taxon>
        <taxon>Gunneridae</taxon>
        <taxon>Pentapetalae</taxon>
        <taxon>rosids</taxon>
        <taxon>malvids</taxon>
        <taxon>Brassicales</taxon>
        <taxon>Brassicaceae</taxon>
        <taxon>Camelineae</taxon>
        <taxon>Camelina</taxon>
    </lineage>
</organism>
<reference evidence="2" key="2">
    <citation type="submission" date="2025-08" db="UniProtKB">
        <authorList>
            <consortium name="RefSeq"/>
        </authorList>
    </citation>
    <scope>IDENTIFICATION</scope>
    <source>
        <tissue evidence="2">Leaf</tissue>
    </source>
</reference>
<protein>
    <submittedName>
        <fullName evidence="2">Uncharacterized protein LOC109131324</fullName>
    </submittedName>
</protein>
<reference evidence="1" key="1">
    <citation type="journal article" date="2014" name="Nat. Commun.">
        <title>The emerging biofuel crop Camelina sativa retains a highly undifferentiated hexaploid genome structure.</title>
        <authorList>
            <person name="Kagale S."/>
            <person name="Koh C."/>
            <person name="Nixon J."/>
            <person name="Bollina V."/>
            <person name="Clarke W.E."/>
            <person name="Tuteja R."/>
            <person name="Spillane C."/>
            <person name="Robinson S.J."/>
            <person name="Links M.G."/>
            <person name="Clarke C."/>
            <person name="Higgins E.E."/>
            <person name="Huebert T."/>
            <person name="Sharpe A.G."/>
            <person name="Parkin I.A."/>
        </authorList>
    </citation>
    <scope>NUCLEOTIDE SEQUENCE [LARGE SCALE GENOMIC DNA]</scope>
    <source>
        <strain evidence="1">cv. DH55</strain>
    </source>
</reference>
<dbReference type="RefSeq" id="XP_019097697.1">
    <property type="nucleotide sequence ID" value="XM_019242152.1"/>
</dbReference>
<dbReference type="Proteomes" id="UP000694864">
    <property type="component" value="Chromosome 20"/>
</dbReference>
<proteinExistence type="predicted"/>
<dbReference type="GeneID" id="109131324"/>
<sequence>MLLVWKPLPSELLKTLTIGLSWQLRKGPRRFAGEVREGYREWSNQIRQHIWEARWFFNAMMMKAQANGIAKQVDDLVKDGFAIPAETIHFVVDGLAFWDSVVDGIEISPLVNDGYVVTRTAEHVAANPRRISSYDEVVNFDEYGSNMPSAATEIAEPKLPHRNDAEQAPDVEPQVMSKGTPERDIVTGLALADAAVALISEGIEGHVIQIPGLVSGVAVVDPLAPVPVTAPEGVSEVVPE</sequence>
<evidence type="ECO:0000313" key="2">
    <source>
        <dbReference type="RefSeq" id="XP_019097697.1"/>
    </source>
</evidence>
<accession>A0ABM1RFA9</accession>
<gene>
    <name evidence="2" type="primary">LOC109131324</name>
</gene>
<evidence type="ECO:0000313" key="1">
    <source>
        <dbReference type="Proteomes" id="UP000694864"/>
    </source>
</evidence>
<keyword evidence="1" id="KW-1185">Reference proteome</keyword>
<name>A0ABM1RFA9_CAMSA</name>